<dbReference type="AlphaFoldDB" id="A0A084Y6V9"/>
<accession>A0A084Y6V9</accession>
<evidence type="ECO:0000313" key="2">
    <source>
        <dbReference type="Proteomes" id="UP000020077"/>
    </source>
</evidence>
<gene>
    <name evidence="1" type="ORF">AW09_004447</name>
</gene>
<dbReference type="Proteomes" id="UP000020077">
    <property type="component" value="Unassembled WGS sequence"/>
</dbReference>
<proteinExistence type="predicted"/>
<comment type="caution">
    <text evidence="1">The sequence shown here is derived from an EMBL/GenBank/DDBJ whole genome shotgun (WGS) entry which is preliminary data.</text>
</comment>
<name>A0A084Y6V9_9PROT</name>
<protein>
    <submittedName>
        <fullName evidence="1">Uncharacterized protein</fullName>
    </submittedName>
</protein>
<evidence type="ECO:0000313" key="1">
    <source>
        <dbReference type="EMBL" id="KFB70453.1"/>
    </source>
</evidence>
<sequence>MNSTSDWQELSRHVAELCVRTPATAGPEVLARDLAVLAPGLTFRQVLSRGGWYRLGGVVDAEGAHVADDLEAWAERELGAHGDDMAALCDDYIDRGLRATRLTGRTHYFVAAIGSGATDFVQLEIEELQEMICHPLFTDDSLPSGVEELVDPRRSHATCGAGAQPLGAPFLAMRRLMPVATFLARMRQQKPEAQPIHRFVAAWEASSAGTATQFSNHWVIAVREHLDRYRQAILHATPVAALNGTPAKFAAAFGVRGLPLRDAMLRYDKAIGYPMAWFFHMLTTKSAPHTLANAVIDDVQAGFHYLPDRDVQVVKEWLYQPYGF</sequence>
<organism evidence="1 2">
    <name type="scientific">Candidatus Accumulibacter phosphatis</name>
    <dbReference type="NCBI Taxonomy" id="327160"/>
    <lineage>
        <taxon>Bacteria</taxon>
        <taxon>Pseudomonadati</taxon>
        <taxon>Pseudomonadota</taxon>
        <taxon>Betaproteobacteria</taxon>
        <taxon>Candidatus Accumulibacter</taxon>
    </lineage>
</organism>
<dbReference type="EMBL" id="JDVG02000701">
    <property type="protein sequence ID" value="KFB70453.1"/>
    <property type="molecule type" value="Genomic_DNA"/>
</dbReference>
<reference evidence="1 2" key="1">
    <citation type="submission" date="2014-02" db="EMBL/GenBank/DDBJ databases">
        <title>Expanding our view of genomic diversity in Candidatus Accumulibacter clades.</title>
        <authorList>
            <person name="Skennerton C.T."/>
            <person name="Barr J.J."/>
            <person name="Slater F.R."/>
            <person name="Bond P.L."/>
            <person name="Tyson G.W."/>
        </authorList>
    </citation>
    <scope>NUCLEOTIDE SEQUENCE [LARGE SCALE GENOMIC DNA]</scope>
    <source>
        <strain evidence="2">BA-91</strain>
    </source>
</reference>